<dbReference type="RefSeq" id="WP_126352135.1">
    <property type="nucleotide sequence ID" value="NZ_CP086382.1"/>
</dbReference>
<organism evidence="2 3">
    <name type="scientific">Deinococcus radiophilus</name>
    <dbReference type="NCBI Taxonomy" id="32062"/>
    <lineage>
        <taxon>Bacteria</taxon>
        <taxon>Thermotogati</taxon>
        <taxon>Deinococcota</taxon>
        <taxon>Deinococci</taxon>
        <taxon>Deinococcales</taxon>
        <taxon>Deinococcaceae</taxon>
        <taxon>Deinococcus</taxon>
    </lineage>
</organism>
<proteinExistence type="predicted"/>
<dbReference type="OrthoDB" id="74281at2"/>
<gene>
    <name evidence="2" type="ORF">EJ104_07500</name>
</gene>
<evidence type="ECO:0000256" key="1">
    <source>
        <dbReference type="SAM" id="Phobius"/>
    </source>
</evidence>
<name>A0A3S0ILL3_9DEIO</name>
<sequence>MTPEHWLNVATHGLAPASAQRVTQEYLDHLQDAEEAGEPREAVLAEWGDPHQANRELKKAHLTVREARYLPVVFAPTWQGLKKSYLQDLGFIVLMAFLRTRDVMSGADSASVGIWLLAGLLLLPLVRWIILSRDEWSLTVRAIFSWLLDVMTVMVLFIVAAMLTYRSTDLGFAIDDRTDMLTALALIAYLIYHASRLLTAVQATRKAVF</sequence>
<keyword evidence="1" id="KW-0812">Transmembrane</keyword>
<dbReference type="AlphaFoldDB" id="A0A3S0ILL3"/>
<dbReference type="EMBL" id="RXPE01000013">
    <property type="protein sequence ID" value="RTR26834.1"/>
    <property type="molecule type" value="Genomic_DNA"/>
</dbReference>
<keyword evidence="1" id="KW-1133">Transmembrane helix</keyword>
<accession>A0A3S0ILL3</accession>
<evidence type="ECO:0000313" key="2">
    <source>
        <dbReference type="EMBL" id="RTR26834.1"/>
    </source>
</evidence>
<feature type="transmembrane region" description="Helical" evidence="1">
    <location>
        <begin position="143"/>
        <end position="165"/>
    </location>
</feature>
<feature type="transmembrane region" description="Helical" evidence="1">
    <location>
        <begin position="112"/>
        <end position="131"/>
    </location>
</feature>
<protein>
    <submittedName>
        <fullName evidence="2">Uncharacterized protein</fullName>
    </submittedName>
</protein>
<dbReference type="Proteomes" id="UP000277766">
    <property type="component" value="Unassembled WGS sequence"/>
</dbReference>
<feature type="transmembrane region" description="Helical" evidence="1">
    <location>
        <begin position="180"/>
        <end position="199"/>
    </location>
</feature>
<comment type="caution">
    <text evidence="2">The sequence shown here is derived from an EMBL/GenBank/DDBJ whole genome shotgun (WGS) entry which is preliminary data.</text>
</comment>
<reference evidence="2 3" key="1">
    <citation type="submission" date="2018-12" db="EMBL/GenBank/DDBJ databases">
        <title>Deinococcus radiophilus ATCC 27603 genome sequencing and assembly.</title>
        <authorList>
            <person name="Maclea K.S."/>
            <person name="Maynard C.R."/>
        </authorList>
    </citation>
    <scope>NUCLEOTIDE SEQUENCE [LARGE SCALE GENOMIC DNA]</scope>
    <source>
        <strain evidence="2 3">ATCC 27603</strain>
    </source>
</reference>
<evidence type="ECO:0000313" key="3">
    <source>
        <dbReference type="Proteomes" id="UP000277766"/>
    </source>
</evidence>
<keyword evidence="1" id="KW-0472">Membrane</keyword>
<keyword evidence="3" id="KW-1185">Reference proteome</keyword>